<feature type="transmembrane region" description="Helical" evidence="1">
    <location>
        <begin position="165"/>
        <end position="184"/>
    </location>
</feature>
<name>A0A9X1I4Q6_9FLAO</name>
<keyword evidence="1" id="KW-0472">Membrane</keyword>
<keyword evidence="1" id="KW-0812">Transmembrane</keyword>
<protein>
    <submittedName>
        <fullName evidence="2">DUF3667 domain-containing protein</fullName>
    </submittedName>
</protein>
<evidence type="ECO:0000313" key="2">
    <source>
        <dbReference type="EMBL" id="MCB4800162.1"/>
    </source>
</evidence>
<feature type="transmembrane region" description="Helical" evidence="1">
    <location>
        <begin position="221"/>
        <end position="249"/>
    </location>
</feature>
<evidence type="ECO:0000313" key="3">
    <source>
        <dbReference type="Proteomes" id="UP001139199"/>
    </source>
</evidence>
<feature type="transmembrane region" description="Helical" evidence="1">
    <location>
        <begin position="134"/>
        <end position="153"/>
    </location>
</feature>
<comment type="caution">
    <text evidence="2">The sequence shown here is derived from an EMBL/GenBank/DDBJ whole genome shotgun (WGS) entry which is preliminary data.</text>
</comment>
<organism evidence="2 3">
    <name type="scientific">Neotamlana laminarinivorans</name>
    <dbReference type="NCBI Taxonomy" id="2883124"/>
    <lineage>
        <taxon>Bacteria</taxon>
        <taxon>Pseudomonadati</taxon>
        <taxon>Bacteroidota</taxon>
        <taxon>Flavobacteriia</taxon>
        <taxon>Flavobacteriales</taxon>
        <taxon>Flavobacteriaceae</taxon>
        <taxon>Neotamlana</taxon>
    </lineage>
</organism>
<proteinExistence type="predicted"/>
<dbReference type="InterPro" id="IPR022134">
    <property type="entry name" value="DUF3667"/>
</dbReference>
<dbReference type="RefSeq" id="WP_226544641.1">
    <property type="nucleotide sequence ID" value="NZ_JAJAPW010000009.1"/>
</dbReference>
<keyword evidence="3" id="KW-1185">Reference proteome</keyword>
<sequence>MNCKNCNNTLRTDYSFCPDCGAKVIRNRITAKSLTFDFFERFFNLDNTLFKTLWHMIIKPQDVCGGYISGLRKKYLNPVSILAISLTVSGLVMFLMKKFAWEHIDFSNIGYVQTSSGAAGSEKIISKTMEYSSFVYFLYIPIIAFSSFVAFNYKKYNFAEHVVSAIYTLTSFSLITTIYALTTLLINPQLYMNTAMIYIVFMIVFCIYVSYKNSENNLKSLFWRIPLFLLIVLIGYIGTSILTVVALFITGEISPQDFIPKN</sequence>
<dbReference type="Proteomes" id="UP001139199">
    <property type="component" value="Unassembled WGS sequence"/>
</dbReference>
<accession>A0A9X1I4Q6</accession>
<dbReference type="EMBL" id="JAJAPW010000009">
    <property type="protein sequence ID" value="MCB4800162.1"/>
    <property type="molecule type" value="Genomic_DNA"/>
</dbReference>
<gene>
    <name evidence="2" type="ORF">LG649_15030</name>
</gene>
<dbReference type="Pfam" id="PF12412">
    <property type="entry name" value="DUF3667"/>
    <property type="match status" value="1"/>
</dbReference>
<reference evidence="2" key="1">
    <citation type="submission" date="2021-10" db="EMBL/GenBank/DDBJ databases">
        <title>Tamlana sargassums sp. nov., and Tamlana laminarinivorans sp. nov., two new bacteria isolated from the brown alga.</title>
        <authorList>
            <person name="Li J."/>
        </authorList>
    </citation>
    <scope>NUCLEOTIDE SEQUENCE</scope>
    <source>
        <strain evidence="2">PT2-4</strain>
    </source>
</reference>
<feature type="transmembrane region" description="Helical" evidence="1">
    <location>
        <begin position="75"/>
        <end position="96"/>
    </location>
</feature>
<keyword evidence="1" id="KW-1133">Transmembrane helix</keyword>
<dbReference type="AlphaFoldDB" id="A0A9X1I4Q6"/>
<feature type="transmembrane region" description="Helical" evidence="1">
    <location>
        <begin position="190"/>
        <end position="209"/>
    </location>
</feature>
<evidence type="ECO:0000256" key="1">
    <source>
        <dbReference type="SAM" id="Phobius"/>
    </source>
</evidence>